<evidence type="ECO:0000313" key="15">
    <source>
        <dbReference type="EMBL" id="KDE04672.1"/>
    </source>
</evidence>
<dbReference type="STRING" id="683840.U5HCL5"/>
<evidence type="ECO:0000256" key="8">
    <source>
        <dbReference type="ARBA" id="ARBA00023239"/>
    </source>
</evidence>
<dbReference type="EC" id="4.1.1.65" evidence="11"/>
<dbReference type="SUPFAM" id="SSF47473">
    <property type="entry name" value="EF-hand"/>
    <property type="match status" value="1"/>
</dbReference>
<reference evidence="15 17" key="3">
    <citation type="journal article" date="2015" name="BMC Genomics">
        <title>Sex and parasites: genomic and transcriptomic analysis of Microbotryum lychnidis-dioicae, the biotrophic and plant-castrating anther smut fungus.</title>
        <authorList>
            <person name="Perlin M.H."/>
            <person name="Amselem J."/>
            <person name="Fontanillas E."/>
            <person name="Toh S.S."/>
            <person name="Chen Z."/>
            <person name="Goldberg J."/>
            <person name="Duplessis S."/>
            <person name="Henrissat B."/>
            <person name="Young S."/>
            <person name="Zeng Q."/>
            <person name="Aguileta G."/>
            <person name="Petit E."/>
            <person name="Badouin H."/>
            <person name="Andrews J."/>
            <person name="Razeeq D."/>
            <person name="Gabaldon T."/>
            <person name="Quesneville H."/>
            <person name="Giraud T."/>
            <person name="Hood M.E."/>
            <person name="Schultz D.J."/>
            <person name="Cuomo C.A."/>
        </authorList>
    </citation>
    <scope>NUCLEOTIDE SEQUENCE [LARGE SCALE GENOMIC DNA]</scope>
    <source>
        <strain evidence="15">P1A1 Lamole</strain>
        <strain evidence="17">p1A1 Lamole</strain>
    </source>
</reference>
<feature type="compositionally biased region" description="Acidic residues" evidence="12">
    <location>
        <begin position="9"/>
        <end position="30"/>
    </location>
</feature>
<feature type="compositionally biased region" description="Basic residues" evidence="12">
    <location>
        <begin position="160"/>
        <end position="170"/>
    </location>
</feature>
<evidence type="ECO:0000256" key="2">
    <source>
        <dbReference type="ARBA" id="ARBA00022516"/>
    </source>
</evidence>
<feature type="compositionally biased region" description="Low complexity" evidence="12">
    <location>
        <begin position="143"/>
        <end position="155"/>
    </location>
</feature>
<evidence type="ECO:0000256" key="3">
    <source>
        <dbReference type="ARBA" id="ARBA00022793"/>
    </source>
</evidence>
<dbReference type="InterPro" id="IPR033179">
    <property type="entry name" value="PSD_type2_pro"/>
</dbReference>
<dbReference type="PROSITE" id="PS50222">
    <property type="entry name" value="EF_HAND_2"/>
    <property type="match status" value="1"/>
</dbReference>
<feature type="chain" id="PRO_5034793581" description="Phosphatidylserine decarboxylase 2 beta chain" evidence="11">
    <location>
        <begin position="1"/>
        <end position="949"/>
    </location>
</feature>
<dbReference type="InterPro" id="IPR000008">
    <property type="entry name" value="C2_dom"/>
</dbReference>
<reference evidence="15" key="2">
    <citation type="submission" date="2010-11" db="EMBL/GenBank/DDBJ databases">
        <authorList>
            <consortium name="The Broad Institute Genome Sequencing Platform"/>
            <person name="Earl A."/>
            <person name="Ward D."/>
            <person name="Feldgarden M."/>
            <person name="Gevers D."/>
            <person name="Butler R."/>
            <person name="Young S.K."/>
            <person name="Zeng Q."/>
            <person name="Gargeya S."/>
            <person name="Fitzgerald M."/>
            <person name="Haas B."/>
            <person name="Abouelleil A."/>
            <person name="Alvarado L."/>
            <person name="Arachchi H.M."/>
            <person name="Berlin A."/>
            <person name="Brown A."/>
            <person name="Chapman S.B."/>
            <person name="Chen Z."/>
            <person name="Dunbar C."/>
            <person name="Freedman E."/>
            <person name="Gearin G."/>
            <person name="Gellesch M."/>
            <person name="Goldberg J."/>
            <person name="Griggs A."/>
            <person name="Gujja S."/>
            <person name="Heilman E."/>
            <person name="Heiman D."/>
            <person name="Howarth C."/>
            <person name="Larson L."/>
            <person name="Lui A."/>
            <person name="MacDonald P.J.P."/>
            <person name="Mehta T."/>
            <person name="Montmayeur A."/>
            <person name="Murphy C."/>
            <person name="Neiman D."/>
            <person name="Pearson M."/>
            <person name="Priest M."/>
            <person name="Roberts A."/>
            <person name="Saif S."/>
            <person name="Shea T."/>
            <person name="Shenoy N."/>
            <person name="Sisk P."/>
            <person name="Stolte C."/>
            <person name="Sykes S."/>
            <person name="White J."/>
            <person name="Yandava C."/>
            <person name="Wortman J."/>
            <person name="Nusbaum C."/>
            <person name="Birren B."/>
        </authorList>
    </citation>
    <scope>NUCLEOTIDE SEQUENCE</scope>
    <source>
        <strain evidence="15">P1A1 Lamole</strain>
    </source>
</reference>
<comment type="pathway">
    <text evidence="11">Phospholipid metabolism; phosphatidylethanolamine biosynthesis; phosphatidylethanolamine from CDP-diacylglycerol: step 2/2.</text>
</comment>
<comment type="domain">
    <text evidence="11">The C2 domains have an essential, but non-catalytic function. They may facilitate interactions with other proteins and are required for lipid transport function.</text>
</comment>
<dbReference type="Proteomes" id="UP000017200">
    <property type="component" value="Unassembled WGS sequence"/>
</dbReference>
<feature type="compositionally biased region" description="Low complexity" evidence="12">
    <location>
        <begin position="82"/>
        <end position="116"/>
    </location>
</feature>
<dbReference type="GO" id="GO:0004609">
    <property type="term" value="F:phosphatidylserine decarboxylase activity"/>
    <property type="evidence" value="ECO:0007669"/>
    <property type="project" value="UniProtKB-UniRule"/>
</dbReference>
<dbReference type="InParanoid" id="U5HCL5"/>
<feature type="compositionally biased region" description="Basic residues" evidence="12">
    <location>
        <begin position="207"/>
        <end position="219"/>
    </location>
</feature>
<dbReference type="InterPro" id="IPR003817">
    <property type="entry name" value="PS_Dcarbxylase"/>
</dbReference>
<evidence type="ECO:0000259" key="14">
    <source>
        <dbReference type="PROSITE" id="PS50222"/>
    </source>
</evidence>
<gene>
    <name evidence="11" type="primary">PSD2</name>
    <name evidence="15" type="ORF">MVLG_04896</name>
</gene>
<evidence type="ECO:0000256" key="7">
    <source>
        <dbReference type="ARBA" id="ARBA00023209"/>
    </source>
</evidence>
<comment type="similarity">
    <text evidence="11">Belongs to the phosphatidylserine decarboxylase family. PSD-B subfamily. Eukaryotic type II sub-subfamily.</text>
</comment>
<dbReference type="EMBL" id="AEIJ01000485">
    <property type="status" value="NOT_ANNOTATED_CDS"/>
    <property type="molecule type" value="Genomic_DNA"/>
</dbReference>
<keyword evidence="2 11" id="KW-0444">Lipid biosynthesis</keyword>
<name>U5HCL5_USTV1</name>
<feature type="compositionally biased region" description="Polar residues" evidence="12">
    <location>
        <begin position="173"/>
        <end position="183"/>
    </location>
</feature>
<accession>U5HCL5</accession>
<comment type="PTM">
    <text evidence="11">Is synthesized initially as an inactive proenzyme. Formation of the active enzyme involves a self-maturation process in which the active site pyruvoyl group is generated from an internal serine residue via an autocatalytic post-translational modification. Two non-identical subunits are generated from the proenzyme in this reaction, and the pyruvate is formed at the N-terminus of the alpha chain, which is derived from the carboxyl end of the proenzyme. The autoendoproteolytic cleavage occurs by a canonical serine protease mechanism, in which the side chain hydroxyl group of the serine supplies its oxygen atom to form the C-terminus of the beta chain, while the remainder of the serine residue undergoes an oxidative deamination to produce ammonia and the pyruvoyl prosthetic group on the alpha chain. During this reaction, the Ser that is part of the protease active site of the proenzyme becomes the pyruvoyl prosthetic group, which constitutes an essential element of the active site of the mature decarboxylase.</text>
</comment>
<dbReference type="OrthoDB" id="67700at2759"/>
<sequence length="987" mass="107748">MTDATEGTDFTDAEYEDVDAGVGDSSEDDNQPAFTAIEAPTDYFGMGATVGAPLTKVRSPESTLTTAPESTSSVGMDEAPTPSSSKSGAAKPPSSSVGASAPSSRPSSRRGLSLPGFIKRIDSAISQRAHPDGHDSSAGGHGASDATTDAGDSTSEAAVKKRKRFSRRKANTKDSIPSSGTSTPALVVADVDGHPAVVAPGTIGDRKTRKVRRLRRRRRDTSEADQVQGVELIKKTSALGRRRTRRDYTYEENDDIFGLVQVEVKGAKDLPRYKNLIKSSFDMDPFVVCSFGRKVFRTRVIRHSLNPVWDERLAFNVRQTEVHWTIAFSVYDWDKMSSNDHVGDVAVPLENLLGSTIQPDENGLFPARSDGRLANDDFREHTLKIEGSKDHGERDSNTGHPTLQIRAKFTPYAALRQQFWRLYLKNFDSNDSNAYSHLEITSMLDSLGSTLTKDTIASFFTRFDVDLDGELSTDQVVLCLEQEMTRPKEERRMVEEGPDSTPNTPSLSHGLSSANQQAEISLASTKAPVVQSSDPSSGMRPVTPGTDVVTNKELDTTVKATQGGEGRLGISRQTLTASSESSSPAPGGASTPMLRNNDHATTKDRAVERVINVRQCPLCHAPRMNSKAEVDIITHLGICSSTDPRSVNRIVVAEYVTAHQAQRKWLSKAIARATRGAYKIGADSANIIVLDRQTGNLIEEKIAIYVRLGMRLAYRGLGAGGGMEGARIARLLDSMSKKQGIKYDSPASVRDIPPFIDFHNLNLDEVRDPLSSFKTFNEFFYRKLKPEARPVADPDDPTTLVSPADCRAMFFPTVKAATKIWIKGREFSVARLLGEQLQHKAHEFENASLAIFRLAPQDYHRYHSPVDGVMGPQHLVPGKLFTVNPMAIRSAIDVYGENKRLVGTVLSPVFGEVVTVWIGAMLVGSIAMTATEGQEVKRGDETGYFAFGGSTIVCLFNNVQFDEDLVANSNNSIETLVRMGSRIGKKV</sequence>
<feature type="domain" description="C2" evidence="13">
    <location>
        <begin position="240"/>
        <end position="362"/>
    </location>
</feature>
<feature type="compositionally biased region" description="Low complexity" evidence="12">
    <location>
        <begin position="576"/>
        <end position="592"/>
    </location>
</feature>
<evidence type="ECO:0000256" key="10">
    <source>
        <dbReference type="ARBA" id="ARBA00023317"/>
    </source>
</evidence>
<dbReference type="EMBL" id="GL541701">
    <property type="protein sequence ID" value="KDE04672.1"/>
    <property type="molecule type" value="Genomic_DNA"/>
</dbReference>
<dbReference type="PANTHER" id="PTHR10067">
    <property type="entry name" value="PHOSPHATIDYLSERINE DECARBOXYLASE"/>
    <property type="match status" value="1"/>
</dbReference>
<comment type="function">
    <text evidence="11">Catalyzes the formation of phosphatidylethanolamine (PtdEtn) from phosphatidylserine (PtdSer). Plays a central role in phospholipid metabolism and in the interorganelle trafficking of phosphatidylserine.</text>
</comment>
<dbReference type="GO" id="GO:0000139">
    <property type="term" value="C:Golgi membrane"/>
    <property type="evidence" value="ECO:0007669"/>
    <property type="project" value="UniProtKB-SubCell"/>
</dbReference>
<dbReference type="GO" id="GO:0010008">
    <property type="term" value="C:endosome membrane"/>
    <property type="evidence" value="ECO:0007669"/>
    <property type="project" value="UniProtKB-SubCell"/>
</dbReference>
<keyword evidence="10 11" id="KW-0670">Pyruvate</keyword>
<evidence type="ECO:0000313" key="16">
    <source>
        <dbReference type="EnsemblFungi" id="MVLG_04896T0"/>
    </source>
</evidence>
<keyword evidence="5 11" id="KW-0472">Membrane</keyword>
<dbReference type="GO" id="GO:0005795">
    <property type="term" value="C:Golgi stack"/>
    <property type="evidence" value="ECO:0007669"/>
    <property type="project" value="UniProtKB-UniRule"/>
</dbReference>
<comment type="subcellular location">
    <subcellularLocation>
        <location evidence="11">Golgi apparatus membrane</location>
        <topology evidence="11">Peripheral membrane protein</topology>
        <orientation evidence="11">Cytoplasmic side</orientation>
    </subcellularLocation>
    <subcellularLocation>
        <location evidence="11">Endosome membrane</location>
        <topology evidence="11">Peripheral membrane protein</topology>
        <orientation evidence="11">Cytoplasmic side</orientation>
    </subcellularLocation>
</comment>
<dbReference type="InterPro" id="IPR002048">
    <property type="entry name" value="EF_hand_dom"/>
</dbReference>
<dbReference type="UniPathway" id="UPA00558">
    <property type="reaction ID" value="UER00616"/>
</dbReference>
<dbReference type="Gene3D" id="1.10.238.10">
    <property type="entry name" value="EF-hand"/>
    <property type="match status" value="1"/>
</dbReference>
<keyword evidence="11" id="KW-0333">Golgi apparatus</keyword>
<dbReference type="Pfam" id="PF00168">
    <property type="entry name" value="C2"/>
    <property type="match status" value="1"/>
</dbReference>
<feature type="compositionally biased region" description="Polar residues" evidence="12">
    <location>
        <begin position="500"/>
        <end position="536"/>
    </location>
</feature>
<keyword evidence="11" id="KW-0967">Endosome</keyword>
<organism evidence="15">
    <name type="scientific">Microbotryum lychnidis-dioicae (strain p1A1 Lamole / MvSl-1064)</name>
    <name type="common">Anther smut fungus</name>
    <dbReference type="NCBI Taxonomy" id="683840"/>
    <lineage>
        <taxon>Eukaryota</taxon>
        <taxon>Fungi</taxon>
        <taxon>Dikarya</taxon>
        <taxon>Basidiomycota</taxon>
        <taxon>Pucciniomycotina</taxon>
        <taxon>Microbotryomycetes</taxon>
        <taxon>Microbotryales</taxon>
        <taxon>Microbotryaceae</taxon>
        <taxon>Microbotryum</taxon>
    </lineage>
</organism>
<feature type="modified residue" description="Pyruvic acid (Ser); by autocatalysis" evidence="11">
    <location>
        <position position="950"/>
    </location>
</feature>
<dbReference type="EnsemblFungi" id="MVLG_04896T0">
    <property type="protein sequence ID" value="MVLG_04896T0"/>
    <property type="gene ID" value="MVLG_04896"/>
</dbReference>
<keyword evidence="6 11" id="KW-0865">Zymogen</keyword>
<evidence type="ECO:0000256" key="1">
    <source>
        <dbReference type="ARBA" id="ARBA00005189"/>
    </source>
</evidence>
<feature type="active site" description="Charge relay system; for autoendoproteolytic cleavage activity" evidence="11">
    <location>
        <position position="805"/>
    </location>
</feature>
<reference evidence="16" key="4">
    <citation type="submission" date="2015-06" db="UniProtKB">
        <authorList>
            <consortium name="EnsemblFungi"/>
        </authorList>
    </citation>
    <scope>IDENTIFICATION</scope>
</reference>
<dbReference type="SMART" id="SM00239">
    <property type="entry name" value="C2"/>
    <property type="match status" value="1"/>
</dbReference>
<evidence type="ECO:0000259" key="13">
    <source>
        <dbReference type="PROSITE" id="PS50004"/>
    </source>
</evidence>
<dbReference type="HOGENOM" id="CLU_002661_2_0_1"/>
<dbReference type="HAMAP" id="MF_00663">
    <property type="entry name" value="PS_decarb_PSD_B_type2"/>
    <property type="match status" value="1"/>
</dbReference>
<feature type="region of interest" description="Disordered" evidence="12">
    <location>
        <begin position="484"/>
        <end position="597"/>
    </location>
</feature>
<comment type="catalytic activity">
    <reaction evidence="11">
        <text>a 1,2-diacyl-sn-glycero-3-phospho-L-serine + H(+) = a 1,2-diacyl-sn-glycero-3-phosphoethanolamine + CO2</text>
        <dbReference type="Rhea" id="RHEA:20828"/>
        <dbReference type="ChEBI" id="CHEBI:15378"/>
        <dbReference type="ChEBI" id="CHEBI:16526"/>
        <dbReference type="ChEBI" id="CHEBI:57262"/>
        <dbReference type="ChEBI" id="CHEBI:64612"/>
        <dbReference type="EC" id="4.1.1.65"/>
    </reaction>
</comment>
<feature type="compositionally biased region" description="Basic and acidic residues" evidence="12">
    <location>
        <begin position="484"/>
        <end position="495"/>
    </location>
</feature>
<feature type="region of interest" description="Disordered" evidence="12">
    <location>
        <begin position="206"/>
        <end position="226"/>
    </location>
</feature>
<feature type="compositionally biased region" description="Polar residues" evidence="12">
    <location>
        <begin position="60"/>
        <end position="74"/>
    </location>
</feature>
<keyword evidence="3 11" id="KW-0210">Decarboxylase</keyword>
<keyword evidence="9 11" id="KW-1208">Phospholipid metabolism</keyword>
<dbReference type="InterPro" id="IPR011992">
    <property type="entry name" value="EF-hand-dom_pair"/>
</dbReference>
<dbReference type="GO" id="GO:0005509">
    <property type="term" value="F:calcium ion binding"/>
    <property type="evidence" value="ECO:0007669"/>
    <property type="project" value="InterPro"/>
</dbReference>
<dbReference type="OMA" id="TCASRDW"/>
<evidence type="ECO:0000256" key="4">
    <source>
        <dbReference type="ARBA" id="ARBA00023098"/>
    </source>
</evidence>
<comment type="pathway">
    <text evidence="1">Lipid metabolism.</text>
</comment>
<feature type="active site" description="Charge relay system; for autoendoproteolytic cleavage activity" evidence="11">
    <location>
        <position position="950"/>
    </location>
</feature>
<keyword evidence="17" id="KW-1185">Reference proteome</keyword>
<evidence type="ECO:0000313" key="17">
    <source>
        <dbReference type="Proteomes" id="UP000017200"/>
    </source>
</evidence>
<comment type="cofactor">
    <cofactor evidence="11">
        <name>pyruvate</name>
        <dbReference type="ChEBI" id="CHEBI:15361"/>
    </cofactor>
    <text evidence="11">Binds 1 pyruvoyl group covalently per subunit.</text>
</comment>
<evidence type="ECO:0000256" key="11">
    <source>
        <dbReference type="HAMAP-Rule" id="MF_03209"/>
    </source>
</evidence>
<feature type="active site" description="Schiff-base intermediate with substrate; via pyruvic acid; for decarboxylase activity" evidence="11">
    <location>
        <position position="950"/>
    </location>
</feature>
<dbReference type="InterPro" id="IPR035892">
    <property type="entry name" value="C2_domain_sf"/>
</dbReference>
<evidence type="ECO:0000256" key="12">
    <source>
        <dbReference type="SAM" id="MobiDB-lite"/>
    </source>
</evidence>
<evidence type="ECO:0000256" key="9">
    <source>
        <dbReference type="ARBA" id="ARBA00023264"/>
    </source>
</evidence>
<dbReference type="PROSITE" id="PS50004">
    <property type="entry name" value="C2"/>
    <property type="match status" value="1"/>
</dbReference>
<dbReference type="InterPro" id="IPR033177">
    <property type="entry name" value="PSD-B"/>
</dbReference>
<evidence type="ECO:0000256" key="6">
    <source>
        <dbReference type="ARBA" id="ARBA00023145"/>
    </source>
</evidence>
<feature type="domain" description="EF-hand" evidence="14">
    <location>
        <begin position="451"/>
        <end position="486"/>
    </location>
</feature>
<evidence type="ECO:0000256" key="5">
    <source>
        <dbReference type="ARBA" id="ARBA00023136"/>
    </source>
</evidence>
<comment type="subunit">
    <text evidence="11">Heterodimer of a large membrane-associated beta subunit and a small pyruvoyl-containing alpha subunit.</text>
</comment>
<dbReference type="GO" id="GO:0016540">
    <property type="term" value="P:protein autoprocessing"/>
    <property type="evidence" value="ECO:0007669"/>
    <property type="project" value="UniProtKB-UniRule"/>
</dbReference>
<keyword evidence="7 11" id="KW-0594">Phospholipid biosynthesis</keyword>
<keyword evidence="8 11" id="KW-0456">Lyase</keyword>
<reference evidence="17" key="1">
    <citation type="submission" date="2010-11" db="EMBL/GenBank/DDBJ databases">
        <title>The genome sequence of Microbotryum violaceum strain p1A1 Lamole.</title>
        <authorList>
            <person name="Cuomo C."/>
            <person name="Perlin M."/>
            <person name="Young S.K."/>
            <person name="Zeng Q."/>
            <person name="Gargeya S."/>
            <person name="Alvarado L."/>
            <person name="Berlin A."/>
            <person name="Chapman S.B."/>
            <person name="Chen Z."/>
            <person name="Freedman E."/>
            <person name="Gellesch M."/>
            <person name="Goldberg J."/>
            <person name="Griggs A."/>
            <person name="Gujja S."/>
            <person name="Heilman E."/>
            <person name="Heiman D."/>
            <person name="Howarth C."/>
            <person name="Mehta T."/>
            <person name="Neiman D."/>
            <person name="Pearson M."/>
            <person name="Roberts A."/>
            <person name="Saif S."/>
            <person name="Shea T."/>
            <person name="Shenoy N."/>
            <person name="Sisk P."/>
            <person name="Stolte C."/>
            <person name="Sykes S."/>
            <person name="White J."/>
            <person name="Yandava C."/>
            <person name="Haas B."/>
            <person name="Nusbaum C."/>
            <person name="Birren B."/>
        </authorList>
    </citation>
    <scope>NUCLEOTIDE SEQUENCE [LARGE SCALE GENOMIC DNA]</scope>
    <source>
        <strain evidence="17">p1A1 Lamole</strain>
    </source>
</reference>
<feature type="active site" description="Charge relay system; for autoendoproteolytic cleavage activity" evidence="11">
    <location>
        <position position="863"/>
    </location>
</feature>
<dbReference type="Pfam" id="PF02666">
    <property type="entry name" value="PS_Dcarbxylase"/>
    <property type="match status" value="1"/>
</dbReference>
<dbReference type="PANTHER" id="PTHR10067:SF17">
    <property type="entry name" value="PHOSPHATIDYLSERINE DECARBOXYLASE PROENZYME 2"/>
    <property type="match status" value="1"/>
</dbReference>
<proteinExistence type="inferred from homology"/>
<feature type="chain" id="PRO_5034793580" description="Phosphatidylserine decarboxylase 2 alpha chain" evidence="11">
    <location>
        <begin position="950"/>
        <end position="987"/>
    </location>
</feature>
<feature type="region of interest" description="Disordered" evidence="12">
    <location>
        <begin position="1"/>
        <end position="183"/>
    </location>
</feature>
<feature type="site" description="Cleavage (non-hydrolytic); by autocatalysis" evidence="11">
    <location>
        <begin position="949"/>
        <end position="950"/>
    </location>
</feature>
<dbReference type="AlphaFoldDB" id="U5HCL5"/>
<dbReference type="NCBIfam" id="TIGR00163">
    <property type="entry name" value="PS_decarb"/>
    <property type="match status" value="1"/>
</dbReference>
<protein>
    <recommendedName>
        <fullName evidence="11">Phosphatidylserine decarboxylase proenzyme 2</fullName>
        <ecNumber evidence="11">4.1.1.65</ecNumber>
    </recommendedName>
    <component>
        <recommendedName>
            <fullName evidence="11">Phosphatidylserine decarboxylase 2 beta chain</fullName>
        </recommendedName>
    </component>
    <component>
        <recommendedName>
            <fullName evidence="11">Phosphatidylserine decarboxylase 2 alpha chain</fullName>
        </recommendedName>
    </component>
</protein>
<dbReference type="Gene3D" id="2.60.40.150">
    <property type="entry name" value="C2 domain"/>
    <property type="match status" value="1"/>
</dbReference>
<dbReference type="FunCoup" id="U5HCL5">
    <property type="interactions" value="55"/>
</dbReference>
<dbReference type="SUPFAM" id="SSF49562">
    <property type="entry name" value="C2 domain (Calcium/lipid-binding domain, CaLB)"/>
    <property type="match status" value="1"/>
</dbReference>
<keyword evidence="4 11" id="KW-0443">Lipid metabolism</keyword>
<dbReference type="GO" id="GO:0006646">
    <property type="term" value="P:phosphatidylethanolamine biosynthetic process"/>
    <property type="evidence" value="ECO:0007669"/>
    <property type="project" value="UniProtKB-UniRule"/>
</dbReference>